<evidence type="ECO:0000256" key="7">
    <source>
        <dbReference type="ARBA" id="ARBA00023054"/>
    </source>
</evidence>
<dbReference type="InterPro" id="IPR045152">
    <property type="entry name" value="EDC4-like"/>
</dbReference>
<dbReference type="Gene3D" id="1.10.220.100">
    <property type="entry name" value="conserved c-terminal region of ge- 1"/>
    <property type="match status" value="1"/>
</dbReference>
<dbReference type="Proteomes" id="UP000557271">
    <property type="component" value="Unassembled WGS sequence"/>
</dbReference>
<feature type="coiled-coil region" evidence="9">
    <location>
        <begin position="932"/>
        <end position="959"/>
    </location>
</feature>
<feature type="domain" description="Enhancer of mRNA-decapping protein 4 C-terminal" evidence="12">
    <location>
        <begin position="1253"/>
        <end position="1322"/>
    </location>
</feature>
<feature type="compositionally biased region" description="Basic and acidic residues" evidence="10">
    <location>
        <begin position="822"/>
        <end position="843"/>
    </location>
</feature>
<feature type="region of interest" description="Disordered" evidence="10">
    <location>
        <begin position="643"/>
        <end position="669"/>
    </location>
</feature>
<accession>A0A7K7F8C9</accession>
<evidence type="ECO:0000313" key="13">
    <source>
        <dbReference type="EMBL" id="NWY53498.1"/>
    </source>
</evidence>
<evidence type="ECO:0000256" key="9">
    <source>
        <dbReference type="SAM" id="Coils"/>
    </source>
</evidence>
<dbReference type="Pfam" id="PF21289">
    <property type="entry name" value="EDC4_C"/>
    <property type="match status" value="1"/>
</dbReference>
<feature type="region of interest" description="Disordered" evidence="10">
    <location>
        <begin position="699"/>
        <end position="718"/>
    </location>
</feature>
<feature type="compositionally biased region" description="Low complexity" evidence="10">
    <location>
        <begin position="643"/>
        <end position="661"/>
    </location>
</feature>
<feature type="compositionally biased region" description="Polar residues" evidence="10">
    <location>
        <begin position="803"/>
        <end position="813"/>
    </location>
</feature>
<dbReference type="GO" id="GO:0031087">
    <property type="term" value="P:deadenylation-independent decapping of nuclear-transcribed mRNA"/>
    <property type="evidence" value="ECO:0007669"/>
    <property type="project" value="InterPro"/>
</dbReference>
<dbReference type="InterPro" id="IPR032401">
    <property type="entry name" value="EDC4_WD40"/>
</dbReference>
<evidence type="ECO:0000256" key="1">
    <source>
        <dbReference type="ARBA" id="ARBA00004201"/>
    </source>
</evidence>
<sequence length="1322" mass="144935">GSVNENQRPSNSYNGDLNGLLVPDPIVAGDGPSLAKPVHRSISLGALQEKQVICLSGDDSSTCVVISAKDVEIVASSDSSITSKARGSNKVKIQPVARYDWEQKYYYGNLIAVSNSYLAYAIRVASNGSAMVRVLSVSTAERTLLKGFTGGVADLAFAHLNSNQLACLDEAGSLFVWRLAMDKEKIQEEILVNIKRPDNTPLNTSRRIIWCPFIPDDNEESGEEGSQTLALLHEDRAEVWDLDIIRTNNSSWPVEVPSIKEGFIVVKGHSTCLSEGALSPDGTVLATASHDGFVKFWQIYIEGQDEPRCLHEWKPHDGRPLSCLLFCDNHKKQDPEVPFWRFLITGADQNRELKMWCTVSWTCLQTVRFSPDIFSSMSILPSLKVCLDLSAEYLILSDVQRKVLYVMELMQNQDEGKAYFSSISEFLLTHPVLSFGIQAVSRCRLRHTEVLPAEEENDNLSVEGAQGAGAVESAAGVLIKLFCVHTKALQDVQIRFQPLHSPDMSSSMPSHSSHEEFAFPDHMADLNAEGLGSEKGSVHGSQPDLRRIADLPVPADFLSLSNDAKPKLMTPDAFMTPSTSLQQVIREQDCTRGGILRLLGTFCSSVSSLTAVTALSSTSVTDASMPRPSEDLTVSPKMQLDTSLTLSSSSSSLQTSPRSHSVLIPGLPDKLTPKAPIPVTPGNSSLALELQEVEPLVVPQASPTRERSPDVISSASTAMSQDIPEIASETLQRSFAAAPSGLPAEVLEPSHHADSMASAASALHLLSPRNRHNSEHSHHSLDMPPVEVDRLNAPSLLETALTQENASSDSVVSQPWPAAPDITRETRNSMADSPRDEVEEKHKSSSYHRHSYHLLQHDSQDASAEQSDHDDEVASLASTSGGFGAKASTQRLPVKDWKAKASPRASPKLKRKGRKDDGYAGLARTQVAVGPADELMCILRSQQRELSELRQNQMELLQRLTDHLDAIQSSLMGHVERVIDSQQEQEQRRLDRALTEGQQRNGQLQEHLSQQLSQSLSTAVCNRLERTIREEMKKTVPQCISKSVDPVAGQLSNTIAAKLTAVEGTLKESLTKLVKSKNLTDTIVRATADTLQGPIQSAYREAFQSVVLPAFEKSCQSMFQQINDTFKQGTQEYIQQLETHLKNKKVREQEARDPLLNQLRQLISTFQSTTEQLAATIAASVHAEVQHQLHIIVGNMQESILAHVQRVIKGEVSLAMKEQQAAVTSSIVQAMRSAAGTPIPSAHLDFQSQQTHILQLLQQGHLNQAFQQALTAADLSLVLYVCETVDTQQVFGQHPCPLSQPVLLSLIQQLSSDLGTRTELKL</sequence>
<gene>
    <name evidence="13" type="primary">Edc4</name>
    <name evidence="13" type="ORF">CHIMIN_R06587</name>
</gene>
<feature type="non-terminal residue" evidence="13">
    <location>
        <position position="1322"/>
    </location>
</feature>
<dbReference type="PROSITE" id="PS50294">
    <property type="entry name" value="WD_REPEATS_REGION"/>
    <property type="match status" value="1"/>
</dbReference>
<dbReference type="PANTHER" id="PTHR15598:SF5">
    <property type="entry name" value="ENHANCER OF MRNA-DECAPPING PROTEIN 4"/>
    <property type="match status" value="1"/>
</dbReference>
<dbReference type="PROSITE" id="PS50082">
    <property type="entry name" value="WD_REPEATS_2"/>
    <property type="match status" value="1"/>
</dbReference>
<dbReference type="InterPro" id="IPR049404">
    <property type="entry name" value="EDC4_C"/>
</dbReference>
<evidence type="ECO:0000256" key="8">
    <source>
        <dbReference type="PROSITE-ProRule" id="PRU00221"/>
    </source>
</evidence>
<evidence type="ECO:0000259" key="11">
    <source>
        <dbReference type="Pfam" id="PF16529"/>
    </source>
</evidence>
<proteinExistence type="inferred from homology"/>
<dbReference type="InterPro" id="IPR015943">
    <property type="entry name" value="WD40/YVTN_repeat-like_dom_sf"/>
</dbReference>
<dbReference type="Gene3D" id="6.10.140.270">
    <property type="match status" value="1"/>
</dbReference>
<dbReference type="PANTHER" id="PTHR15598">
    <property type="entry name" value="ENHANCER OF MRNA-DECAPPING PROTEIN 4"/>
    <property type="match status" value="1"/>
</dbReference>
<dbReference type="SMART" id="SM00320">
    <property type="entry name" value="WD40"/>
    <property type="match status" value="3"/>
</dbReference>
<evidence type="ECO:0000313" key="14">
    <source>
        <dbReference type="Proteomes" id="UP000557271"/>
    </source>
</evidence>
<dbReference type="InterPro" id="IPR001680">
    <property type="entry name" value="WD40_rpt"/>
</dbReference>
<dbReference type="InterPro" id="IPR036322">
    <property type="entry name" value="WD40_repeat_dom_sf"/>
</dbReference>
<protein>
    <recommendedName>
        <fullName evidence="3">Enhancer of mRNA-decapping protein 4</fullName>
    </recommendedName>
</protein>
<dbReference type="GO" id="GO:0000932">
    <property type="term" value="C:P-body"/>
    <property type="evidence" value="ECO:0007669"/>
    <property type="project" value="UniProtKB-SubCell"/>
</dbReference>
<evidence type="ECO:0000259" key="12">
    <source>
        <dbReference type="Pfam" id="PF21289"/>
    </source>
</evidence>
<evidence type="ECO:0000256" key="3">
    <source>
        <dbReference type="ARBA" id="ARBA00015762"/>
    </source>
</evidence>
<feature type="non-terminal residue" evidence="13">
    <location>
        <position position="1"/>
    </location>
</feature>
<evidence type="ECO:0000256" key="2">
    <source>
        <dbReference type="ARBA" id="ARBA00009639"/>
    </source>
</evidence>
<comment type="subcellular location">
    <subcellularLocation>
        <location evidence="1">Cytoplasm</location>
        <location evidence="1">P-body</location>
    </subcellularLocation>
</comment>
<evidence type="ECO:0000256" key="4">
    <source>
        <dbReference type="ARBA" id="ARBA00022490"/>
    </source>
</evidence>
<dbReference type="EMBL" id="VZSF01003457">
    <property type="protein sequence ID" value="NWY53498.1"/>
    <property type="molecule type" value="Genomic_DNA"/>
</dbReference>
<feature type="domain" description="Enhancer of mRNA-decapping protein 4 WD40 repeat region" evidence="11">
    <location>
        <begin position="87"/>
        <end position="413"/>
    </location>
</feature>
<feature type="region of interest" description="Disordered" evidence="10">
    <location>
        <begin position="803"/>
        <end position="917"/>
    </location>
</feature>
<dbReference type="FunFam" id="2.130.10.10:FF:000138">
    <property type="entry name" value="Enhancer of mRNA-decapping protein 4"/>
    <property type="match status" value="1"/>
</dbReference>
<evidence type="ECO:0000256" key="6">
    <source>
        <dbReference type="ARBA" id="ARBA00022737"/>
    </source>
</evidence>
<keyword evidence="14" id="KW-1185">Reference proteome</keyword>
<feature type="region of interest" description="Disordered" evidence="10">
    <location>
        <begin position="617"/>
        <end position="636"/>
    </location>
</feature>
<keyword evidence="5 8" id="KW-0853">WD repeat</keyword>
<dbReference type="Gene3D" id="2.130.10.10">
    <property type="entry name" value="YVTN repeat-like/Quinoprotein amine dehydrogenase"/>
    <property type="match status" value="1"/>
</dbReference>
<keyword evidence="7 9" id="KW-0175">Coiled coil</keyword>
<evidence type="ECO:0000256" key="5">
    <source>
        <dbReference type="ARBA" id="ARBA00022574"/>
    </source>
</evidence>
<dbReference type="Pfam" id="PF16529">
    <property type="entry name" value="Ge1_WD40"/>
    <property type="match status" value="1"/>
</dbReference>
<name>A0A7K7F8C9_CHIMN</name>
<dbReference type="OrthoDB" id="21128at2759"/>
<keyword evidence="4" id="KW-0963">Cytoplasm</keyword>
<evidence type="ECO:0000256" key="10">
    <source>
        <dbReference type="SAM" id="MobiDB-lite"/>
    </source>
</evidence>
<reference evidence="13 14" key="1">
    <citation type="submission" date="2019-09" db="EMBL/GenBank/DDBJ databases">
        <title>Bird 10,000 Genomes (B10K) Project - Family phase.</title>
        <authorList>
            <person name="Zhang G."/>
        </authorList>
    </citation>
    <scope>NUCLEOTIDE SEQUENCE [LARGE SCALE GENOMIC DNA]</scope>
    <source>
        <strain evidence="13">B10K-UC-030-51</strain>
    </source>
</reference>
<comment type="caution">
    <text evidence="13">The sequence shown here is derived from an EMBL/GenBank/DDBJ whole genome shotgun (WGS) entry which is preliminary data.</text>
</comment>
<dbReference type="InterPro" id="IPR044938">
    <property type="entry name" value="EDC4_C_sf"/>
</dbReference>
<dbReference type="SUPFAM" id="SSF50978">
    <property type="entry name" value="WD40 repeat-like"/>
    <property type="match status" value="1"/>
</dbReference>
<comment type="similarity">
    <text evidence="2">Belongs to the WD repeat EDC4 family.</text>
</comment>
<organism evidence="13 14">
    <name type="scientific">Chionis minor</name>
    <name type="common">Black-faced sheathbill</name>
    <dbReference type="NCBI Taxonomy" id="227182"/>
    <lineage>
        <taxon>Eukaryota</taxon>
        <taxon>Metazoa</taxon>
        <taxon>Chordata</taxon>
        <taxon>Craniata</taxon>
        <taxon>Vertebrata</taxon>
        <taxon>Euteleostomi</taxon>
        <taxon>Archelosauria</taxon>
        <taxon>Archosauria</taxon>
        <taxon>Dinosauria</taxon>
        <taxon>Saurischia</taxon>
        <taxon>Theropoda</taxon>
        <taxon>Coelurosauria</taxon>
        <taxon>Aves</taxon>
        <taxon>Neognathae</taxon>
        <taxon>Neoaves</taxon>
        <taxon>Charadriiformes</taxon>
        <taxon>Chionididae</taxon>
        <taxon>Chionis</taxon>
    </lineage>
</organism>
<feature type="repeat" description="WD" evidence="8">
    <location>
        <begin position="266"/>
        <end position="299"/>
    </location>
</feature>
<keyword evidence="6" id="KW-0677">Repeat</keyword>